<reference evidence="18" key="1">
    <citation type="journal article" date="2019" name="IScience">
        <title>Narwhal Genome Reveals Long-Term Low Genetic Diversity despite Current Large Abundance Size.</title>
        <authorList>
            <person name="Westbury M.V."/>
            <person name="Petersen B."/>
            <person name="Garde E."/>
            <person name="Heide-Jorgensen M.P."/>
            <person name="Lorenzen E.D."/>
        </authorList>
    </citation>
    <scope>NUCLEOTIDE SEQUENCE</scope>
    <source>
        <strain evidence="18">MVW</strain>
        <tissue evidence="18">Liver</tissue>
    </source>
</reference>
<keyword evidence="7" id="KW-0597">Phosphoprotein</keyword>
<feature type="compositionally biased region" description="Low complexity" evidence="15">
    <location>
        <begin position="472"/>
        <end position="490"/>
    </location>
</feature>
<evidence type="ECO:0000313" key="18">
    <source>
        <dbReference type="EMBL" id="TKC34837.1"/>
    </source>
</evidence>
<dbReference type="CDD" id="cd14034">
    <property type="entry name" value="PK_NRBP1"/>
    <property type="match status" value="1"/>
</dbReference>
<feature type="compositionally biased region" description="Polar residues" evidence="15">
    <location>
        <begin position="65"/>
        <end position="84"/>
    </location>
</feature>
<proteinExistence type="inferred from homology"/>
<comment type="similarity">
    <text evidence="5">Belongs to the TMEM54 family.</text>
</comment>
<feature type="transmembrane region" description="Helical" evidence="16">
    <location>
        <begin position="688"/>
        <end position="715"/>
    </location>
</feature>
<feature type="compositionally biased region" description="Acidic residues" evidence="15">
    <location>
        <begin position="101"/>
        <end position="115"/>
    </location>
</feature>
<evidence type="ECO:0000256" key="10">
    <source>
        <dbReference type="ARBA" id="ARBA00022990"/>
    </source>
</evidence>
<feature type="region of interest" description="Disordered" evidence="15">
    <location>
        <begin position="467"/>
        <end position="495"/>
    </location>
</feature>
<keyword evidence="11 16" id="KW-0472">Membrane</keyword>
<keyword evidence="9 16" id="KW-1133">Transmembrane helix</keyword>
<dbReference type="PROSITE" id="PS50011">
    <property type="entry name" value="PROTEIN_KINASE_DOM"/>
    <property type="match status" value="1"/>
</dbReference>
<protein>
    <recommendedName>
        <fullName evidence="14">Nuclear receptor-binding protein</fullName>
    </recommendedName>
</protein>
<dbReference type="Gene3D" id="1.10.510.10">
    <property type="entry name" value="Transferase(Phosphotransferase) domain 1"/>
    <property type="match status" value="1"/>
</dbReference>
<dbReference type="EMBL" id="RWIC01001702">
    <property type="protein sequence ID" value="TKC34837.1"/>
    <property type="molecule type" value="Genomic_DNA"/>
</dbReference>
<organism evidence="18 19">
    <name type="scientific">Monodon monoceros</name>
    <name type="common">Narwhal</name>
    <name type="synonym">Ceratodon monodon</name>
    <dbReference type="NCBI Taxonomy" id="40151"/>
    <lineage>
        <taxon>Eukaryota</taxon>
        <taxon>Metazoa</taxon>
        <taxon>Chordata</taxon>
        <taxon>Craniata</taxon>
        <taxon>Vertebrata</taxon>
        <taxon>Euteleostomi</taxon>
        <taxon>Mammalia</taxon>
        <taxon>Eutheria</taxon>
        <taxon>Laurasiatheria</taxon>
        <taxon>Artiodactyla</taxon>
        <taxon>Whippomorpha</taxon>
        <taxon>Cetacea</taxon>
        <taxon>Odontoceti</taxon>
        <taxon>Monodontidae</taxon>
        <taxon>Monodon</taxon>
    </lineage>
</organism>
<dbReference type="FunFam" id="3.30.200.20:FF:000098">
    <property type="entry name" value="Nuclear receptor-binding protein 1"/>
    <property type="match status" value="1"/>
</dbReference>
<name>A0A4U1EGF8_MONMO</name>
<dbReference type="PANTHER" id="PTHR13902">
    <property type="entry name" value="SERINE/THREONINE-PROTEIN KINASE WNK WITH NO LYSINE -RELATED"/>
    <property type="match status" value="1"/>
</dbReference>
<evidence type="ECO:0000256" key="14">
    <source>
        <dbReference type="ARBA" id="ARBA00067236"/>
    </source>
</evidence>
<keyword evidence="8 16" id="KW-0812">Transmembrane</keyword>
<dbReference type="GO" id="GO:0016020">
    <property type="term" value="C:membrane"/>
    <property type="evidence" value="ECO:0007669"/>
    <property type="project" value="UniProtKB-SubCell"/>
</dbReference>
<evidence type="ECO:0000259" key="17">
    <source>
        <dbReference type="PROSITE" id="PS50011"/>
    </source>
</evidence>
<evidence type="ECO:0000313" key="19">
    <source>
        <dbReference type="Proteomes" id="UP000308365"/>
    </source>
</evidence>
<evidence type="ECO:0000256" key="9">
    <source>
        <dbReference type="ARBA" id="ARBA00022989"/>
    </source>
</evidence>
<evidence type="ECO:0000256" key="12">
    <source>
        <dbReference type="ARBA" id="ARBA00023273"/>
    </source>
</evidence>
<dbReference type="GO" id="GO:0012505">
    <property type="term" value="C:endomembrane system"/>
    <property type="evidence" value="ECO:0007669"/>
    <property type="project" value="UniProtKB-SubCell"/>
</dbReference>
<dbReference type="GO" id="GO:0005524">
    <property type="term" value="F:ATP binding"/>
    <property type="evidence" value="ECO:0007669"/>
    <property type="project" value="InterPro"/>
</dbReference>
<evidence type="ECO:0000256" key="11">
    <source>
        <dbReference type="ARBA" id="ARBA00023136"/>
    </source>
</evidence>
<evidence type="ECO:0000256" key="5">
    <source>
        <dbReference type="ARBA" id="ARBA00011030"/>
    </source>
</evidence>
<evidence type="ECO:0000256" key="6">
    <source>
        <dbReference type="ARBA" id="ARBA00022490"/>
    </source>
</evidence>
<dbReference type="Pfam" id="PF12304">
    <property type="entry name" value="BCLP"/>
    <property type="match status" value="1"/>
</dbReference>
<dbReference type="AlphaFoldDB" id="A0A4U1EGF8"/>
<gene>
    <name evidence="18" type="ORF">EI555_003983</name>
</gene>
<evidence type="ECO:0000256" key="3">
    <source>
        <dbReference type="ARBA" id="ARBA00004510"/>
    </source>
</evidence>
<keyword evidence="10" id="KW-0007">Acetylation</keyword>
<keyword evidence="6" id="KW-0963">Cytoplasm</keyword>
<dbReference type="GO" id="GO:0004672">
    <property type="term" value="F:protein kinase activity"/>
    <property type="evidence" value="ECO:0007669"/>
    <property type="project" value="InterPro"/>
</dbReference>
<comment type="subcellular location">
    <subcellularLocation>
        <location evidence="3">Cell projection</location>
        <location evidence="3">Lamellipodium</location>
    </subcellularLocation>
    <subcellularLocation>
        <location evidence="4">Cytoplasm</location>
        <location evidence="4">Cell cortex</location>
    </subcellularLocation>
    <subcellularLocation>
        <location evidence="2">Endomembrane system</location>
    </subcellularLocation>
    <subcellularLocation>
        <location evidence="1">Membrane</location>
        <topology evidence="1">Multi-pass membrane protein</topology>
    </subcellularLocation>
</comment>
<feature type="transmembrane region" description="Helical" evidence="16">
    <location>
        <begin position="639"/>
        <end position="661"/>
    </location>
</feature>
<dbReference type="GO" id="GO:0005938">
    <property type="term" value="C:cell cortex"/>
    <property type="evidence" value="ECO:0007669"/>
    <property type="project" value="UniProtKB-SubCell"/>
</dbReference>
<comment type="subunit">
    <text evidence="13">Homodimer. Binds to MLF1, recruiting a serine kinase which phosphorylates both itself and MLF1. Phosphorylated MLF1 binds to YWHAZ and is retained in the cytoplasm. Interacts with ELOC/TCEB1, ELOB/TCEB2, TSC22D2 and TSC22D4. Interacts with the Elongin BC E3 ubiquitin ligase complex via its interaction with ELOB/TCEB2 and ELOC/TCEB1. Interacts with SALL4.</text>
</comment>
<feature type="domain" description="Protein kinase" evidence="17">
    <location>
        <begin position="126"/>
        <end position="385"/>
    </location>
</feature>
<evidence type="ECO:0000256" key="4">
    <source>
        <dbReference type="ARBA" id="ARBA00004544"/>
    </source>
</evidence>
<keyword evidence="12" id="KW-0966">Cell projection</keyword>
<evidence type="ECO:0000256" key="15">
    <source>
        <dbReference type="SAM" id="MobiDB-lite"/>
    </source>
</evidence>
<dbReference type="InterPro" id="IPR050588">
    <property type="entry name" value="WNK_Ser-Thr_kinase"/>
</dbReference>
<evidence type="ECO:0000256" key="16">
    <source>
        <dbReference type="SAM" id="Phobius"/>
    </source>
</evidence>
<evidence type="ECO:0000256" key="7">
    <source>
        <dbReference type="ARBA" id="ARBA00022553"/>
    </source>
</evidence>
<feature type="non-terminal residue" evidence="18">
    <location>
        <position position="835"/>
    </location>
</feature>
<dbReference type="InterPro" id="IPR011009">
    <property type="entry name" value="Kinase-like_dom_sf"/>
</dbReference>
<dbReference type="Gene3D" id="3.30.200.20">
    <property type="entry name" value="Phosphorylase Kinase, domain 1"/>
    <property type="match status" value="1"/>
</dbReference>
<evidence type="ECO:0000256" key="13">
    <source>
        <dbReference type="ARBA" id="ARBA00063706"/>
    </source>
</evidence>
<evidence type="ECO:0000256" key="2">
    <source>
        <dbReference type="ARBA" id="ARBA00004308"/>
    </source>
</evidence>
<dbReference type="GO" id="GO:0030027">
    <property type="term" value="C:lamellipodium"/>
    <property type="evidence" value="ECO:0007669"/>
    <property type="project" value="UniProtKB-SubCell"/>
</dbReference>
<dbReference type="Pfam" id="PF00069">
    <property type="entry name" value="Pkinase"/>
    <property type="match status" value="1"/>
</dbReference>
<evidence type="ECO:0000256" key="8">
    <source>
        <dbReference type="ARBA" id="ARBA00022692"/>
    </source>
</evidence>
<feature type="region of interest" description="Disordered" evidence="15">
    <location>
        <begin position="589"/>
        <end position="610"/>
    </location>
</feature>
<dbReference type="Proteomes" id="UP000308365">
    <property type="component" value="Unassembled WGS sequence"/>
</dbReference>
<dbReference type="SUPFAM" id="SSF56112">
    <property type="entry name" value="Protein kinase-like (PK-like)"/>
    <property type="match status" value="1"/>
</dbReference>
<comment type="caution">
    <text evidence="18">The sequence shown here is derived from an EMBL/GenBank/DDBJ whole genome shotgun (WGS) entry which is preliminary data.</text>
</comment>
<sequence>METQRHCGTAHLLVRTPRRRGPQFGCAAERSCERVFLIRGPGTRAGAEAQAAGSGVGSMSEGESQTVLSSGSDPKVESSSSAPGLTSVSPPVTSTTSAASPEEEEESEDESEILEESPCGRWQKRREEVNQRNVPGIDSAYLAMDTEEGVEVVWNEVQFSERKNYKLQEEKVRAVFDNLIQLEHLNIVKFHKYWADIKENKARVIFITEYMSSGSLKQFLKKTKKNHKTMNEKAWKRWCTQILSALSYLHSCDPPIIHGNLTCDTIFIQHNGLIKIGSVAPDTINNHVKTCREEQKNLHFFAPEYGEVTNVTTAVDIYSFGMCALEMAVLEIQGNGESSYVPQEAISSAIQLLEDPLQREFIQKCLQSEPARRPTARELLFHPALFEVPSLKLLAAHCIVGHQHMIPENALEEITKNMDTSAVLAEIPAGPGREPVQTLYSQSPALELDKFLEDVRNGIYPLTAFGLPRPQQPQQEEVTSPVVPPSVKTPTPEPAEVETRKVVLMQCNIESVEEGVKHHLTLLLKLEDKLNRHLSCDLMPNENIPELAAELVQLGFISEADQTRLTSLLEETLSKFNFARNSTLNSAAVTGERNWPGSEGGARAGRAAPRPASAEEPMKCRCRLCVFDAARGPRRLMHVGLALILVGHVNLLLGAVLHGTVLRHVANPRGAVTSEYTTANVISVGSGLLHWALLALALVNLLLSAACSLGLLLAVSFTVANGGRRLIADCHPGLLDPLLPLDQGSGHTDCPFDPTRIYDTALALWIPSLLMSVAEAALSGYCCVAALTLRGVGPCRKEGLQEQSLNFLNVRGRKMSSYWIKLEKSGYHRKVGFRD</sequence>
<evidence type="ECO:0000256" key="1">
    <source>
        <dbReference type="ARBA" id="ARBA00004141"/>
    </source>
</evidence>
<accession>A0A4U1EGF8</accession>
<dbReference type="FunFam" id="1.10.510.10:FF:000181">
    <property type="entry name" value="Nuclear receptor-binding protein 1"/>
    <property type="match status" value="1"/>
</dbReference>
<feature type="region of interest" description="Disordered" evidence="15">
    <location>
        <begin position="48"/>
        <end position="128"/>
    </location>
</feature>
<dbReference type="InterPro" id="IPR000719">
    <property type="entry name" value="Prot_kinase_dom"/>
</dbReference>
<dbReference type="InterPro" id="IPR020977">
    <property type="entry name" value="Beta-casein-like"/>
</dbReference>
<feature type="compositionally biased region" description="Low complexity" evidence="15">
    <location>
        <begin position="85"/>
        <end position="100"/>
    </location>
</feature>